<gene>
    <name evidence="4" type="ORF">QE152_g20723</name>
</gene>
<dbReference type="PANTHER" id="PTHR11686:SF72">
    <property type="entry name" value="GAMMA-GLUTAMYL TRANSPEPTIDASE, ISOFORM A"/>
    <property type="match status" value="1"/>
</dbReference>
<dbReference type="GO" id="GO:0006751">
    <property type="term" value="P:glutathione catabolic process"/>
    <property type="evidence" value="ECO:0007669"/>
    <property type="project" value="InterPro"/>
</dbReference>
<dbReference type="EMBL" id="JASPKY010000195">
    <property type="protein sequence ID" value="KAK9721769.1"/>
    <property type="molecule type" value="Genomic_DNA"/>
</dbReference>
<dbReference type="FunFam" id="1.10.246.130:FF:000001">
    <property type="entry name" value="Gamma-glutamyltransferase 5 isoform 1"/>
    <property type="match status" value="1"/>
</dbReference>
<feature type="binding site" evidence="3">
    <location>
        <begin position="401"/>
        <end position="402"/>
    </location>
    <ligand>
        <name>L-glutamate</name>
        <dbReference type="ChEBI" id="CHEBI:29985"/>
    </ligand>
</feature>
<name>A0AAW1KPT0_POPJA</name>
<feature type="binding site" evidence="3">
    <location>
        <position position="57"/>
    </location>
    <ligand>
        <name>L-glutamate</name>
        <dbReference type="ChEBI" id="CHEBI:29985"/>
    </ligand>
</feature>
<feature type="binding site" evidence="3">
    <location>
        <position position="424"/>
    </location>
    <ligand>
        <name>L-glutamate</name>
        <dbReference type="ChEBI" id="CHEBI:29985"/>
    </ligand>
</feature>
<keyword evidence="5" id="KW-1185">Reference proteome</keyword>
<dbReference type="PANTHER" id="PTHR11686">
    <property type="entry name" value="GAMMA GLUTAMYL TRANSPEPTIDASE"/>
    <property type="match status" value="1"/>
</dbReference>
<evidence type="ECO:0008006" key="6">
    <source>
        <dbReference type="Google" id="ProtNLM"/>
    </source>
</evidence>
<dbReference type="AlphaFoldDB" id="A0AAW1KPT0"/>
<dbReference type="InterPro" id="IPR029055">
    <property type="entry name" value="Ntn_hydrolases_N"/>
</dbReference>
<dbReference type="GO" id="GO:0005886">
    <property type="term" value="C:plasma membrane"/>
    <property type="evidence" value="ECO:0007669"/>
    <property type="project" value="TreeGrafter"/>
</dbReference>
<sequence>MRRSKSILLKGGSAVDAAVAALFCEGVAMPQSTGLGGGFFMTIYKKSTNIIRTLNAREVAPLAATEDMYGGNASLAAKGGLAVAVPGELLGYWEAHQDFGLLPWAELVQPTIDLCKKGHLVTPYLAKMFKARQQALLDSPSLREIFIDPKTNQSYPEGARIKREKLADTLEIIAKEGARALYNGSLTEMFVKDIQDLGGIITVEDMNKYKVEWLDPIKVDLPFNQTLYTFPLPGSGAIVTFIMNILKGFLDYGQGESITNLQRTVESFKYGYGKRTELGDRNFVPGMDDLISNLTSEEYAFAIRNEISDYTTYNNPEHYGANTTLVEDHGTAHISILAPNGDAVSVTGTINLYFGAGIRSVNTGIILNDEMDDFGAPGISNSFGMPPSIANYIAPGKTPLSSMCPSIIIDDDKNVRMVIGAAGGTKITSSTALIAIRHLWYNLTLDEVMNRKRFHHQLFPMLIEFENAYDMAIVEALAKIGHNYTIAGANDGFAAVTAITNNDGLIEASSDIRRPGAVAYIY</sequence>
<keyword evidence="1" id="KW-1199">Hemostasis impairing toxin</keyword>
<feature type="active site" description="Nucleophile" evidence="2">
    <location>
        <position position="331"/>
    </location>
</feature>
<dbReference type="InterPro" id="IPR043138">
    <property type="entry name" value="GGT_lsub"/>
</dbReference>
<feature type="binding site" evidence="3">
    <location>
        <begin position="349"/>
        <end position="351"/>
    </location>
    <ligand>
        <name>L-glutamate</name>
        <dbReference type="ChEBI" id="CHEBI:29985"/>
    </ligand>
</feature>
<dbReference type="InterPro" id="IPR043137">
    <property type="entry name" value="GGT_ssub_C"/>
</dbReference>
<proteinExistence type="predicted"/>
<dbReference type="InterPro" id="IPR000101">
    <property type="entry name" value="GGT_peptidase"/>
</dbReference>
<evidence type="ECO:0000256" key="3">
    <source>
        <dbReference type="PIRSR" id="PIRSR600101-2"/>
    </source>
</evidence>
<keyword evidence="1" id="KW-0800">Toxin</keyword>
<protein>
    <recommendedName>
        <fullName evidence="6">Gamma-glutamyltranspeptidase 1</fullName>
    </recommendedName>
</protein>
<dbReference type="Gene3D" id="3.60.20.40">
    <property type="match status" value="1"/>
</dbReference>
<comment type="caution">
    <text evidence="4">The sequence shown here is derived from an EMBL/GenBank/DDBJ whole genome shotgun (WGS) entry which is preliminary data.</text>
</comment>
<dbReference type="NCBIfam" id="TIGR00066">
    <property type="entry name" value="g_glut_trans"/>
    <property type="match status" value="1"/>
</dbReference>
<dbReference type="FunFam" id="3.60.20.40:FF:000001">
    <property type="entry name" value="Gamma-glutamyltranspeptidase 1"/>
    <property type="match status" value="1"/>
</dbReference>
<dbReference type="GO" id="GO:0036374">
    <property type="term" value="F:glutathione hydrolase activity"/>
    <property type="evidence" value="ECO:0007669"/>
    <property type="project" value="InterPro"/>
</dbReference>
<reference evidence="4 5" key="1">
    <citation type="journal article" date="2024" name="BMC Genomics">
        <title>De novo assembly and annotation of Popillia japonica's genome with initial clues to its potential as an invasive pest.</title>
        <authorList>
            <person name="Cucini C."/>
            <person name="Boschi S."/>
            <person name="Funari R."/>
            <person name="Cardaioli E."/>
            <person name="Iannotti N."/>
            <person name="Marturano G."/>
            <person name="Paoli F."/>
            <person name="Bruttini M."/>
            <person name="Carapelli A."/>
            <person name="Frati F."/>
            <person name="Nardi F."/>
        </authorList>
    </citation>
    <scope>NUCLEOTIDE SEQUENCE [LARGE SCALE GENOMIC DNA]</scope>
    <source>
        <strain evidence="4">DMR45628</strain>
    </source>
</reference>
<accession>A0AAW1KPT0</accession>
<evidence type="ECO:0000313" key="4">
    <source>
        <dbReference type="EMBL" id="KAK9721769.1"/>
    </source>
</evidence>
<evidence type="ECO:0000313" key="5">
    <source>
        <dbReference type="Proteomes" id="UP001458880"/>
    </source>
</evidence>
<dbReference type="SUPFAM" id="SSF56235">
    <property type="entry name" value="N-terminal nucleophile aminohydrolases (Ntn hydrolases)"/>
    <property type="match status" value="1"/>
</dbReference>
<dbReference type="Proteomes" id="UP001458880">
    <property type="component" value="Unassembled WGS sequence"/>
</dbReference>
<evidence type="ECO:0000256" key="1">
    <source>
        <dbReference type="ARBA" id="ARBA00084097"/>
    </source>
</evidence>
<dbReference type="PRINTS" id="PR01210">
    <property type="entry name" value="GGTRANSPTASE"/>
</dbReference>
<evidence type="ECO:0000256" key="2">
    <source>
        <dbReference type="PIRSR" id="PIRSR600101-1"/>
    </source>
</evidence>
<dbReference type="Gene3D" id="1.10.246.130">
    <property type="match status" value="1"/>
</dbReference>
<dbReference type="Pfam" id="PF01019">
    <property type="entry name" value="G_glu_transpept"/>
    <property type="match status" value="1"/>
</dbReference>
<feature type="binding site" evidence="3">
    <location>
        <position position="373"/>
    </location>
    <ligand>
        <name>L-glutamate</name>
        <dbReference type="ChEBI" id="CHEBI:29985"/>
    </ligand>
</feature>
<organism evidence="4 5">
    <name type="scientific">Popillia japonica</name>
    <name type="common">Japanese beetle</name>
    <dbReference type="NCBI Taxonomy" id="7064"/>
    <lineage>
        <taxon>Eukaryota</taxon>
        <taxon>Metazoa</taxon>
        <taxon>Ecdysozoa</taxon>
        <taxon>Arthropoda</taxon>
        <taxon>Hexapoda</taxon>
        <taxon>Insecta</taxon>
        <taxon>Pterygota</taxon>
        <taxon>Neoptera</taxon>
        <taxon>Endopterygota</taxon>
        <taxon>Coleoptera</taxon>
        <taxon>Polyphaga</taxon>
        <taxon>Scarabaeiformia</taxon>
        <taxon>Scarabaeidae</taxon>
        <taxon>Rutelinae</taxon>
        <taxon>Popillia</taxon>
    </lineage>
</organism>
<keyword evidence="1" id="KW-1202">Platelet aggregation activating toxin</keyword>